<keyword evidence="8" id="KW-1185">Reference proteome</keyword>
<evidence type="ECO:0000313" key="8">
    <source>
        <dbReference type="Proteomes" id="UP000192591"/>
    </source>
</evidence>
<evidence type="ECO:0000256" key="3">
    <source>
        <dbReference type="ARBA" id="ARBA00022692"/>
    </source>
</evidence>
<protein>
    <recommendedName>
        <fullName evidence="9">Arabinose efflux permease family protein</fullName>
    </recommendedName>
</protein>
<dbReference type="InterPro" id="IPR004752">
    <property type="entry name" value="AmpG_permease/AT-1"/>
</dbReference>
<feature type="transmembrane region" description="Helical" evidence="6">
    <location>
        <begin position="12"/>
        <end position="39"/>
    </location>
</feature>
<proteinExistence type="predicted"/>
<dbReference type="PANTHER" id="PTHR12778:SF10">
    <property type="entry name" value="MAJOR FACILITATOR SUPERFAMILY DOMAIN-CONTAINING PROTEIN 3"/>
    <property type="match status" value="1"/>
</dbReference>
<dbReference type="RefSeq" id="WP_176218301.1">
    <property type="nucleotide sequence ID" value="NZ_MWIH01000006.1"/>
</dbReference>
<keyword evidence="5 6" id="KW-0472">Membrane</keyword>
<evidence type="ECO:0000256" key="6">
    <source>
        <dbReference type="SAM" id="Phobius"/>
    </source>
</evidence>
<accession>A0A1V9A0V1</accession>
<dbReference type="STRING" id="1962155.B1813_14280"/>
<evidence type="ECO:0000256" key="2">
    <source>
        <dbReference type="ARBA" id="ARBA00022448"/>
    </source>
</evidence>
<feature type="transmembrane region" description="Helical" evidence="6">
    <location>
        <begin position="288"/>
        <end position="308"/>
    </location>
</feature>
<feature type="transmembrane region" description="Helical" evidence="6">
    <location>
        <begin position="351"/>
        <end position="372"/>
    </location>
</feature>
<evidence type="ECO:0008006" key="9">
    <source>
        <dbReference type="Google" id="ProtNLM"/>
    </source>
</evidence>
<dbReference type="AlphaFoldDB" id="A0A1V9A0V1"/>
<comment type="caution">
    <text evidence="7">The sequence shown here is derived from an EMBL/GenBank/DDBJ whole genome shotgun (WGS) entry which is preliminary data.</text>
</comment>
<feature type="transmembrane region" description="Helical" evidence="6">
    <location>
        <begin position="221"/>
        <end position="243"/>
    </location>
</feature>
<feature type="transmembrane region" description="Helical" evidence="6">
    <location>
        <begin position="263"/>
        <end position="281"/>
    </location>
</feature>
<keyword evidence="2" id="KW-0813">Transport</keyword>
<dbReference type="InterPro" id="IPR011701">
    <property type="entry name" value="MFS"/>
</dbReference>
<comment type="subcellular location">
    <subcellularLocation>
        <location evidence="1">Membrane</location>
        <topology evidence="1">Multi-pass membrane protein</topology>
    </subcellularLocation>
</comment>
<gene>
    <name evidence="7" type="ORF">B1813_14280</name>
</gene>
<dbReference type="GO" id="GO:0022857">
    <property type="term" value="F:transmembrane transporter activity"/>
    <property type="evidence" value="ECO:0007669"/>
    <property type="project" value="InterPro"/>
</dbReference>
<name>A0A1V9A0V1_SACPI</name>
<evidence type="ECO:0000313" key="7">
    <source>
        <dbReference type="EMBL" id="OQO90711.1"/>
    </source>
</evidence>
<sequence>MSVRDTVASPPARYGLLASLYTAQFLGTAFFATALTSILRERGVPLAELGLLQVALMVSALRVLWAPVIDRFGSRRRGHYRSWLLVLQPAMVVALLCLTVLDPVADLDLLLVAGLVTAALSASQDVAVDAIAVRLLRPHQQGVANGIQVAGGYVGSIAGGGVSLLLYDSVGWAPTILVLAALTAVPWWQTLRFTEPAGQRADSTLATRYGALLGLFRQRRLLPWLLVVQPCCWAGIFAAYTLVGPMLVDAGWSLSSVGWVTSIAGDGVAVAGAVVAGALVARHGTRTCLVVFGLCQVAAVLALLPLAFGTAPTVPTGAAILLFKLAYAASATVIGTVSMRLSRPALAGTDYSAMATVGSVVAFGAGAVALALADSAGYPATLTAAAVLAFTGVLAVRWVP</sequence>
<feature type="transmembrane region" description="Helical" evidence="6">
    <location>
        <begin position="51"/>
        <end position="70"/>
    </location>
</feature>
<dbReference type="EMBL" id="MWIH01000006">
    <property type="protein sequence ID" value="OQO90711.1"/>
    <property type="molecule type" value="Genomic_DNA"/>
</dbReference>
<feature type="transmembrane region" description="Helical" evidence="6">
    <location>
        <begin position="82"/>
        <end position="101"/>
    </location>
</feature>
<dbReference type="GO" id="GO:0016020">
    <property type="term" value="C:membrane"/>
    <property type="evidence" value="ECO:0007669"/>
    <property type="project" value="UniProtKB-SubCell"/>
</dbReference>
<dbReference type="Gene3D" id="1.20.1250.20">
    <property type="entry name" value="MFS general substrate transporter like domains"/>
    <property type="match status" value="1"/>
</dbReference>
<reference evidence="7 8" key="1">
    <citation type="submission" date="2017-02" db="EMBL/GenBank/DDBJ databases">
        <title>Draft genome of Saccharomonospora sp. 154.</title>
        <authorList>
            <person name="Alonso-Carmona G.S."/>
            <person name="De La Haba R."/>
            <person name="Vera-Gargallo B."/>
            <person name="Sandoval-Trujillo A.H."/>
            <person name="Ramirez-Duran N."/>
            <person name="Ventosa A."/>
        </authorList>
    </citation>
    <scope>NUCLEOTIDE SEQUENCE [LARGE SCALE GENOMIC DNA]</scope>
    <source>
        <strain evidence="7 8">LRS4.154</strain>
    </source>
</reference>
<feature type="transmembrane region" description="Helical" evidence="6">
    <location>
        <begin position="172"/>
        <end position="191"/>
    </location>
</feature>
<evidence type="ECO:0000256" key="5">
    <source>
        <dbReference type="ARBA" id="ARBA00023136"/>
    </source>
</evidence>
<organism evidence="7 8">
    <name type="scientific">Saccharomonospora piscinae</name>
    <dbReference type="NCBI Taxonomy" id="687388"/>
    <lineage>
        <taxon>Bacteria</taxon>
        <taxon>Bacillati</taxon>
        <taxon>Actinomycetota</taxon>
        <taxon>Actinomycetes</taxon>
        <taxon>Pseudonocardiales</taxon>
        <taxon>Pseudonocardiaceae</taxon>
        <taxon>Saccharomonospora</taxon>
    </lineage>
</organism>
<keyword evidence="4 6" id="KW-1133">Transmembrane helix</keyword>
<feature type="transmembrane region" description="Helical" evidence="6">
    <location>
        <begin position="320"/>
        <end position="339"/>
    </location>
</feature>
<dbReference type="PANTHER" id="PTHR12778">
    <property type="entry name" value="SOLUTE CARRIER FAMILY 33 ACETYL-COA TRANSPORTER -RELATED"/>
    <property type="match status" value="1"/>
</dbReference>
<dbReference type="Proteomes" id="UP000192591">
    <property type="component" value="Unassembled WGS sequence"/>
</dbReference>
<feature type="transmembrane region" description="Helical" evidence="6">
    <location>
        <begin position="378"/>
        <end position="399"/>
    </location>
</feature>
<evidence type="ECO:0000256" key="1">
    <source>
        <dbReference type="ARBA" id="ARBA00004141"/>
    </source>
</evidence>
<keyword evidence="3 6" id="KW-0812">Transmembrane</keyword>
<dbReference type="Pfam" id="PF07690">
    <property type="entry name" value="MFS_1"/>
    <property type="match status" value="1"/>
</dbReference>
<dbReference type="InterPro" id="IPR036259">
    <property type="entry name" value="MFS_trans_sf"/>
</dbReference>
<dbReference type="SUPFAM" id="SSF103473">
    <property type="entry name" value="MFS general substrate transporter"/>
    <property type="match status" value="1"/>
</dbReference>
<evidence type="ECO:0000256" key="4">
    <source>
        <dbReference type="ARBA" id="ARBA00022989"/>
    </source>
</evidence>